<dbReference type="EMBL" id="SJPF01000002">
    <property type="protein sequence ID" value="TWT34475.1"/>
    <property type="molecule type" value="Genomic_DNA"/>
</dbReference>
<evidence type="ECO:0000256" key="1">
    <source>
        <dbReference type="SAM" id="SignalP"/>
    </source>
</evidence>
<dbReference type="RefSeq" id="WP_146430756.1">
    <property type="nucleotide sequence ID" value="NZ_SJPF01000002.1"/>
</dbReference>
<sequence length="205" mass="20817" precursor="true">MVKNLVCGAIVACLLAVNVAMAGDCGCATPAPSCGCSSCQARTCCDPCCNPLGTALKNIGSGLKTGFCHLKGGVERLFCPIRFNGSCGCGGCTSSIGCGDCVGCGAGVPPVTHYGSPMIENAPVWDGQGVPTPPTPPMVEEPTSIVPEPARFQPPGSWKSAQVSDVKPAGKANLYYSKVIAEKSGVSRVSHSTKSGVYFAAPKSK</sequence>
<keyword evidence="3" id="KW-1185">Reference proteome</keyword>
<proteinExistence type="predicted"/>
<feature type="signal peptide" evidence="1">
    <location>
        <begin position="1"/>
        <end position="22"/>
    </location>
</feature>
<dbReference type="Proteomes" id="UP000318878">
    <property type="component" value="Unassembled WGS sequence"/>
</dbReference>
<organism evidence="2 3">
    <name type="scientific">Blastopirellula retiformator</name>
    <dbReference type="NCBI Taxonomy" id="2527970"/>
    <lineage>
        <taxon>Bacteria</taxon>
        <taxon>Pseudomonadati</taxon>
        <taxon>Planctomycetota</taxon>
        <taxon>Planctomycetia</taxon>
        <taxon>Pirellulales</taxon>
        <taxon>Pirellulaceae</taxon>
        <taxon>Blastopirellula</taxon>
    </lineage>
</organism>
<protein>
    <submittedName>
        <fullName evidence="2">Uncharacterized protein</fullName>
    </submittedName>
</protein>
<dbReference type="AlphaFoldDB" id="A0A5C5V9Z6"/>
<dbReference type="OrthoDB" id="279276at2"/>
<comment type="caution">
    <text evidence="2">The sequence shown here is derived from an EMBL/GenBank/DDBJ whole genome shotgun (WGS) entry which is preliminary data.</text>
</comment>
<feature type="chain" id="PRO_5022910638" evidence="1">
    <location>
        <begin position="23"/>
        <end position="205"/>
    </location>
</feature>
<evidence type="ECO:0000313" key="3">
    <source>
        <dbReference type="Proteomes" id="UP000318878"/>
    </source>
</evidence>
<name>A0A5C5V9Z6_9BACT</name>
<reference evidence="2 3" key="1">
    <citation type="submission" date="2019-02" db="EMBL/GenBank/DDBJ databases">
        <title>Deep-cultivation of Planctomycetes and their phenomic and genomic characterization uncovers novel biology.</title>
        <authorList>
            <person name="Wiegand S."/>
            <person name="Jogler M."/>
            <person name="Boedeker C."/>
            <person name="Pinto D."/>
            <person name="Vollmers J."/>
            <person name="Rivas-Marin E."/>
            <person name="Kohn T."/>
            <person name="Peeters S.H."/>
            <person name="Heuer A."/>
            <person name="Rast P."/>
            <person name="Oberbeckmann S."/>
            <person name="Bunk B."/>
            <person name="Jeske O."/>
            <person name="Meyerdierks A."/>
            <person name="Storesund J.E."/>
            <person name="Kallscheuer N."/>
            <person name="Luecker S."/>
            <person name="Lage O.M."/>
            <person name="Pohl T."/>
            <person name="Merkel B.J."/>
            <person name="Hornburger P."/>
            <person name="Mueller R.-W."/>
            <person name="Bruemmer F."/>
            <person name="Labrenz M."/>
            <person name="Spormann A.M."/>
            <person name="Op Den Camp H."/>
            <person name="Overmann J."/>
            <person name="Amann R."/>
            <person name="Jetten M.S.M."/>
            <person name="Mascher T."/>
            <person name="Medema M.H."/>
            <person name="Devos D.P."/>
            <person name="Kaster A.-K."/>
            <person name="Ovreas L."/>
            <person name="Rohde M."/>
            <person name="Galperin M.Y."/>
            <person name="Jogler C."/>
        </authorList>
    </citation>
    <scope>NUCLEOTIDE SEQUENCE [LARGE SCALE GENOMIC DNA]</scope>
    <source>
        <strain evidence="2 3">Enr8</strain>
    </source>
</reference>
<accession>A0A5C5V9Z6</accession>
<evidence type="ECO:0000313" key="2">
    <source>
        <dbReference type="EMBL" id="TWT34475.1"/>
    </source>
</evidence>
<gene>
    <name evidence="2" type="ORF">Enr8_18840</name>
</gene>
<keyword evidence="1" id="KW-0732">Signal</keyword>